<keyword evidence="4 7" id="KW-0472">Membrane</keyword>
<dbReference type="SUPFAM" id="SSF48726">
    <property type="entry name" value="Immunoglobulin"/>
    <property type="match status" value="5"/>
</dbReference>
<dbReference type="EMBL" id="JAVRBK010000002">
    <property type="protein sequence ID" value="KAK5647875.1"/>
    <property type="molecule type" value="Genomic_DNA"/>
</dbReference>
<dbReference type="Gene3D" id="2.60.40.10">
    <property type="entry name" value="Immunoglobulins"/>
    <property type="match status" value="5"/>
</dbReference>
<dbReference type="InterPro" id="IPR013162">
    <property type="entry name" value="CD80_C2-set"/>
</dbReference>
<feature type="domain" description="Ig-like" evidence="8">
    <location>
        <begin position="359"/>
        <end position="451"/>
    </location>
</feature>
<dbReference type="SMART" id="SM00408">
    <property type="entry name" value="IGc2"/>
    <property type="match status" value="5"/>
</dbReference>
<dbReference type="SUPFAM" id="SSF49265">
    <property type="entry name" value="Fibronectin type III"/>
    <property type="match status" value="1"/>
</dbReference>
<dbReference type="PANTHER" id="PTHR23278:SF30">
    <property type="entry name" value="SIDESTEP VIII, ISOFORM B"/>
    <property type="match status" value="1"/>
</dbReference>
<evidence type="ECO:0000256" key="2">
    <source>
        <dbReference type="ARBA" id="ARBA00022692"/>
    </source>
</evidence>
<dbReference type="Pfam" id="PF08205">
    <property type="entry name" value="C2-set_2"/>
    <property type="match status" value="1"/>
</dbReference>
<dbReference type="InterPro" id="IPR013151">
    <property type="entry name" value="Immunoglobulin_dom"/>
</dbReference>
<evidence type="ECO:0000256" key="3">
    <source>
        <dbReference type="ARBA" id="ARBA00022989"/>
    </source>
</evidence>
<dbReference type="SMART" id="SM00409">
    <property type="entry name" value="IG"/>
    <property type="match status" value="4"/>
</dbReference>
<dbReference type="InterPro" id="IPR013783">
    <property type="entry name" value="Ig-like_fold"/>
</dbReference>
<evidence type="ECO:0000256" key="6">
    <source>
        <dbReference type="SAM" id="MobiDB-lite"/>
    </source>
</evidence>
<keyword evidence="10" id="KW-1185">Reference proteome</keyword>
<evidence type="ECO:0000313" key="10">
    <source>
        <dbReference type="Proteomes" id="UP001329430"/>
    </source>
</evidence>
<evidence type="ECO:0000256" key="5">
    <source>
        <dbReference type="ARBA" id="ARBA00023157"/>
    </source>
</evidence>
<dbReference type="InterPro" id="IPR003599">
    <property type="entry name" value="Ig_sub"/>
</dbReference>
<feature type="region of interest" description="Disordered" evidence="6">
    <location>
        <begin position="713"/>
        <end position="738"/>
    </location>
</feature>
<reference evidence="9 10" key="1">
    <citation type="journal article" date="2024" name="Insects">
        <title>An Improved Chromosome-Level Genome Assembly of the Firefly Pyrocoelia pectoralis.</title>
        <authorList>
            <person name="Fu X."/>
            <person name="Meyer-Rochow V.B."/>
            <person name="Ballantyne L."/>
            <person name="Zhu X."/>
        </authorList>
    </citation>
    <scope>NUCLEOTIDE SEQUENCE [LARGE SCALE GENOMIC DNA]</scope>
    <source>
        <strain evidence="9">XCY_ONT2</strain>
    </source>
</reference>
<dbReference type="Pfam" id="PF07686">
    <property type="entry name" value="V-set"/>
    <property type="match status" value="1"/>
</dbReference>
<feature type="domain" description="Ig-like" evidence="8">
    <location>
        <begin position="260"/>
        <end position="332"/>
    </location>
</feature>
<dbReference type="InterPro" id="IPR013106">
    <property type="entry name" value="Ig_V-set"/>
</dbReference>
<feature type="compositionally biased region" description="Polar residues" evidence="6">
    <location>
        <begin position="717"/>
        <end position="738"/>
    </location>
</feature>
<name>A0AAN7VFV6_9COLE</name>
<keyword evidence="5" id="KW-1015">Disulfide bond</keyword>
<dbReference type="Proteomes" id="UP001329430">
    <property type="component" value="Chromosome 2"/>
</dbReference>
<comment type="caution">
    <text evidence="9">The sequence shown here is derived from an EMBL/GenBank/DDBJ whole genome shotgun (WGS) entry which is preliminary data.</text>
</comment>
<dbReference type="InterPro" id="IPR036116">
    <property type="entry name" value="FN3_sf"/>
</dbReference>
<evidence type="ECO:0000256" key="4">
    <source>
        <dbReference type="ARBA" id="ARBA00023136"/>
    </source>
</evidence>
<keyword evidence="2 7" id="KW-0812">Transmembrane</keyword>
<feature type="transmembrane region" description="Helical" evidence="7">
    <location>
        <begin position="681"/>
        <end position="703"/>
    </location>
</feature>
<evidence type="ECO:0000259" key="8">
    <source>
        <dbReference type="PROSITE" id="PS50835"/>
    </source>
</evidence>
<dbReference type="GO" id="GO:0016020">
    <property type="term" value="C:membrane"/>
    <property type="evidence" value="ECO:0007669"/>
    <property type="project" value="UniProtKB-SubCell"/>
</dbReference>
<keyword evidence="3 7" id="KW-1133">Transmembrane helix</keyword>
<dbReference type="InterPro" id="IPR036179">
    <property type="entry name" value="Ig-like_dom_sf"/>
</dbReference>
<organism evidence="9 10">
    <name type="scientific">Pyrocoelia pectoralis</name>
    <dbReference type="NCBI Taxonomy" id="417401"/>
    <lineage>
        <taxon>Eukaryota</taxon>
        <taxon>Metazoa</taxon>
        <taxon>Ecdysozoa</taxon>
        <taxon>Arthropoda</taxon>
        <taxon>Hexapoda</taxon>
        <taxon>Insecta</taxon>
        <taxon>Pterygota</taxon>
        <taxon>Neoptera</taxon>
        <taxon>Endopterygota</taxon>
        <taxon>Coleoptera</taxon>
        <taxon>Polyphaga</taxon>
        <taxon>Elateriformia</taxon>
        <taxon>Elateroidea</taxon>
        <taxon>Lampyridae</taxon>
        <taxon>Lampyrinae</taxon>
        <taxon>Pyrocoelia</taxon>
    </lineage>
</organism>
<dbReference type="AlphaFoldDB" id="A0AAN7VFV6"/>
<dbReference type="Pfam" id="PF13927">
    <property type="entry name" value="Ig_3"/>
    <property type="match status" value="2"/>
</dbReference>
<protein>
    <recommendedName>
        <fullName evidence="8">Ig-like domain-containing protein</fullName>
    </recommendedName>
</protein>
<evidence type="ECO:0000256" key="1">
    <source>
        <dbReference type="ARBA" id="ARBA00004167"/>
    </source>
</evidence>
<sequence length="896" mass="99938">MNLTRDNGTFFSFVKCVFYLFIFCGLCTKTSFAELDIDTGKMVYSVEAVLGTSVNLPCDITPPEAKDKMHILIWYKDTVPIYTFDSRGKKLEQGKHWSIESLSDRAGFKFQDDVAKLSISNVKESDEGSYQCRVDFRRSPTRNVLVNVTVIIPPEKVIILNEKGVQIPHYVLGPYNEGETINITCVATGGQPLPKVTWWQENALLDGSYDYISERKVQNVLYIKHLERKDLHTVFTCQASNNNLIAPISSSVTLDMNLRPLWVKLLGKNKPLSADNTYELSCQVVGSRPSPTITWWKGGVQMTDTRETTSPDSNTTTSVLTFTPSADDGGKYLSCKGQQSLILNSAMEDGWKLEIYHVPVVTLELGSNLNALTIREGSDVYFECNIKSNPWVYKVSWKHNGQMLYNNGVSGTIVSNQSLVLQSINKARAGSYTCVGSNREGDGESNVVQLDVKFAPICKAGQQRVYNVARHEGVSINCEVEANPTNIQFLWKFNNSGNRALVLDMPQSLITTNKTTSKLLYTPITEHDYGTLLCKGVNAIGIQRDPCIFYINPAGKPDPLSNCTVVNQTDDSVQVECVEGFNGGLQQTFVLEVYDFYLDKLVSNISSNRPDFFVGGLNSETKLNLIIYAVNKKGRSELRSVQTVTLKSSEEFTGKNANNVRLVIQTRLLATANPFQQLTPILGALIGLVITLILIATIIVIIIRVRGVEEDDKNYDRGTNASGSALLNGNSKNTSSEVLRTDVNGSVNSLEEKNHDIIPHSNAEDEYLEEERAFEALSSPQSRTYLRIPAPTQTGDSNFEKMDALAASHKYHTIQRESSLQPFSSPRSLQRIPLYHQLPKYIPRHVDENQYDYDTYISSATPLISRENNIIKTGLISPHTPHRSSPKSQSHTMTRF</sequence>
<dbReference type="PROSITE" id="PS50835">
    <property type="entry name" value="IG_LIKE"/>
    <property type="match status" value="5"/>
</dbReference>
<evidence type="ECO:0000313" key="9">
    <source>
        <dbReference type="EMBL" id="KAK5647875.1"/>
    </source>
</evidence>
<proteinExistence type="predicted"/>
<comment type="subcellular location">
    <subcellularLocation>
        <location evidence="1">Membrane</location>
        <topology evidence="1">Single-pass membrane protein</topology>
    </subcellularLocation>
</comment>
<feature type="domain" description="Ig-like" evidence="8">
    <location>
        <begin position="51"/>
        <end position="149"/>
    </location>
</feature>
<feature type="region of interest" description="Disordered" evidence="6">
    <location>
        <begin position="875"/>
        <end position="896"/>
    </location>
</feature>
<feature type="domain" description="Ig-like" evidence="8">
    <location>
        <begin position="168"/>
        <end position="253"/>
    </location>
</feature>
<accession>A0AAN7VFV6</accession>
<dbReference type="Pfam" id="PF00047">
    <property type="entry name" value="ig"/>
    <property type="match status" value="1"/>
</dbReference>
<feature type="compositionally biased region" description="Polar residues" evidence="6">
    <location>
        <begin position="886"/>
        <end position="896"/>
    </location>
</feature>
<dbReference type="InterPro" id="IPR003598">
    <property type="entry name" value="Ig_sub2"/>
</dbReference>
<dbReference type="PANTHER" id="PTHR23278">
    <property type="entry name" value="SIDESTEP PROTEIN"/>
    <property type="match status" value="1"/>
</dbReference>
<gene>
    <name evidence="9" type="ORF">RI129_002767</name>
</gene>
<dbReference type="InterPro" id="IPR007110">
    <property type="entry name" value="Ig-like_dom"/>
</dbReference>
<evidence type="ECO:0000256" key="7">
    <source>
        <dbReference type="SAM" id="Phobius"/>
    </source>
</evidence>
<feature type="domain" description="Ig-like" evidence="8">
    <location>
        <begin position="456"/>
        <end position="534"/>
    </location>
</feature>